<dbReference type="EMBL" id="DUGC01000022">
    <property type="protein sequence ID" value="HIH09254.1"/>
    <property type="molecule type" value="Genomic_DNA"/>
</dbReference>
<accession>A0A7J4IWQ9</accession>
<dbReference type="AlphaFoldDB" id="A0A7J4IWQ9"/>
<comment type="caution">
    <text evidence="1">The sequence shown here is derived from an EMBL/GenBank/DDBJ whole genome shotgun (WGS) entry which is preliminary data.</text>
</comment>
<protein>
    <submittedName>
        <fullName evidence="1">Uncharacterized protein</fullName>
    </submittedName>
</protein>
<reference evidence="2" key="1">
    <citation type="journal article" date="2020" name="bioRxiv">
        <title>A rank-normalized archaeal taxonomy based on genome phylogeny resolves widespread incomplete and uneven classifications.</title>
        <authorList>
            <person name="Rinke C."/>
            <person name="Chuvochina M."/>
            <person name="Mussig A.J."/>
            <person name="Chaumeil P.-A."/>
            <person name="Waite D.W."/>
            <person name="Whitman W.B."/>
            <person name="Parks D.H."/>
            <person name="Hugenholtz P."/>
        </authorList>
    </citation>
    <scope>NUCLEOTIDE SEQUENCE [LARGE SCALE GENOMIC DNA]</scope>
</reference>
<organism evidence="1 2">
    <name type="scientific">Candidatus Iainarchaeum sp</name>
    <dbReference type="NCBI Taxonomy" id="3101447"/>
    <lineage>
        <taxon>Archaea</taxon>
        <taxon>Candidatus Iainarchaeota</taxon>
        <taxon>Candidatus Iainarchaeia</taxon>
        <taxon>Candidatus Iainarchaeales</taxon>
        <taxon>Candidatus Iainarchaeaceae</taxon>
        <taxon>Candidatus Iainarchaeum</taxon>
    </lineage>
</organism>
<name>A0A7J4IWQ9_9ARCH</name>
<evidence type="ECO:0000313" key="2">
    <source>
        <dbReference type="Proteomes" id="UP000565078"/>
    </source>
</evidence>
<sequence>MDAGTCNINMLEQPEGYGITDWKKPETGILPGQYTLIRQSNLFSSAPVICAFRRAG</sequence>
<dbReference type="Proteomes" id="UP000565078">
    <property type="component" value="Unassembled WGS sequence"/>
</dbReference>
<evidence type="ECO:0000313" key="1">
    <source>
        <dbReference type="EMBL" id="HIH09254.1"/>
    </source>
</evidence>
<gene>
    <name evidence="1" type="ORF">HA254_01135</name>
</gene>
<proteinExistence type="predicted"/>